<dbReference type="PANTHER" id="PTHR31800:SF1">
    <property type="entry name" value="COILED-COIL DOMAIN-CONTAINING PROTEIN 32"/>
    <property type="match status" value="1"/>
</dbReference>
<name>A0AAV2GY58_LYMST</name>
<dbReference type="GO" id="GO:0044782">
    <property type="term" value="P:cilium organization"/>
    <property type="evidence" value="ECO:0007669"/>
    <property type="project" value="TreeGrafter"/>
</dbReference>
<dbReference type="EMBL" id="CAXITT010000003">
    <property type="protein sequence ID" value="CAL1526166.1"/>
    <property type="molecule type" value="Genomic_DNA"/>
</dbReference>
<reference evidence="2 3" key="1">
    <citation type="submission" date="2024-04" db="EMBL/GenBank/DDBJ databases">
        <authorList>
            <consortium name="Genoscope - CEA"/>
            <person name="William W."/>
        </authorList>
    </citation>
    <scope>NUCLEOTIDE SEQUENCE [LARGE SCALE GENOMIC DNA]</scope>
</reference>
<dbReference type="InterPro" id="IPR028039">
    <property type="entry name" value="CCDC32"/>
</dbReference>
<dbReference type="Proteomes" id="UP001497497">
    <property type="component" value="Unassembled WGS sequence"/>
</dbReference>
<accession>A0AAV2GY58</accession>
<evidence type="ECO:0000256" key="1">
    <source>
        <dbReference type="SAM" id="MobiDB-lite"/>
    </source>
</evidence>
<gene>
    <name evidence="2" type="ORF">GSLYS_00000343001</name>
</gene>
<comment type="caution">
    <text evidence="2">The sequence shown here is derived from an EMBL/GenBank/DDBJ whole genome shotgun (WGS) entry which is preliminary data.</text>
</comment>
<feature type="region of interest" description="Disordered" evidence="1">
    <location>
        <begin position="148"/>
        <end position="202"/>
    </location>
</feature>
<keyword evidence="3" id="KW-1185">Reference proteome</keyword>
<protein>
    <submittedName>
        <fullName evidence="2">Uncharacterized protein</fullName>
    </submittedName>
</protein>
<dbReference type="PANTHER" id="PTHR31800">
    <property type="entry name" value="COILED-COIL DOMAIN-CONTAINING PROTEIN 32"/>
    <property type="match status" value="1"/>
</dbReference>
<feature type="compositionally biased region" description="Basic and acidic residues" evidence="1">
    <location>
        <begin position="172"/>
        <end position="181"/>
    </location>
</feature>
<feature type="compositionally biased region" description="Polar residues" evidence="1">
    <location>
        <begin position="151"/>
        <end position="171"/>
    </location>
</feature>
<sequence>MKMENFKRNNDPWLPLDEDLTTLQNLAINPIPANPLHQMIDSEKYIQSLEQKLKKISKARQGEPTSHEIISSLALFHDDQMRRYIDDTNINSFTSTGTSANDEPTTPLAFMQRKLHPEKQPLNAEEILELVKEDILDKTFEEILEKKNGDSSRMASSGSTLQLTEVTQADAKSSRDTRVPLRDGTQFYSGTSRNPSNSECSSQEEKIITINDSLSAVILNSATTTATTATATTATATTATTTATTIDENWASFEDMNSQITTDSADIS</sequence>
<proteinExistence type="predicted"/>
<dbReference type="Pfam" id="PF14989">
    <property type="entry name" value="CCDC32"/>
    <property type="match status" value="1"/>
</dbReference>
<dbReference type="AlphaFoldDB" id="A0AAV2GY58"/>
<feature type="compositionally biased region" description="Polar residues" evidence="1">
    <location>
        <begin position="186"/>
        <end position="201"/>
    </location>
</feature>
<evidence type="ECO:0000313" key="3">
    <source>
        <dbReference type="Proteomes" id="UP001497497"/>
    </source>
</evidence>
<evidence type="ECO:0000313" key="2">
    <source>
        <dbReference type="EMBL" id="CAL1526166.1"/>
    </source>
</evidence>
<organism evidence="2 3">
    <name type="scientific">Lymnaea stagnalis</name>
    <name type="common">Great pond snail</name>
    <name type="synonym">Helix stagnalis</name>
    <dbReference type="NCBI Taxonomy" id="6523"/>
    <lineage>
        <taxon>Eukaryota</taxon>
        <taxon>Metazoa</taxon>
        <taxon>Spiralia</taxon>
        <taxon>Lophotrochozoa</taxon>
        <taxon>Mollusca</taxon>
        <taxon>Gastropoda</taxon>
        <taxon>Heterobranchia</taxon>
        <taxon>Euthyneura</taxon>
        <taxon>Panpulmonata</taxon>
        <taxon>Hygrophila</taxon>
        <taxon>Lymnaeoidea</taxon>
        <taxon>Lymnaeidae</taxon>
        <taxon>Lymnaea</taxon>
    </lineage>
</organism>